<keyword evidence="2" id="KW-1185">Reference proteome</keyword>
<sequence>MADYAGAVAAMRARYEDGFKAAPSSFQNEDPPQLPWPPQGQPWCYFEVIETLRRKRGVGTPGDQTWLITGNIFVHVFVPKGYGFAAHLALAGQAGDLFKDATFYNAEPGACVRCWGENGEGPTVQGGDSASDDGNWFGAVVVIPFQFFFIG</sequence>
<comment type="caution">
    <text evidence="1">The sequence shown here is derived from an EMBL/GenBank/DDBJ whole genome shotgun (WGS) entry which is preliminary data.</text>
</comment>
<dbReference type="EMBL" id="VKHP01000009">
    <property type="protein sequence ID" value="NEU95046.1"/>
    <property type="molecule type" value="Genomic_DNA"/>
</dbReference>
<organism evidence="1 2">
    <name type="scientific">Bradyrhizobium uaiense</name>
    <dbReference type="NCBI Taxonomy" id="2594946"/>
    <lineage>
        <taxon>Bacteria</taxon>
        <taxon>Pseudomonadati</taxon>
        <taxon>Pseudomonadota</taxon>
        <taxon>Alphaproteobacteria</taxon>
        <taxon>Hyphomicrobiales</taxon>
        <taxon>Nitrobacteraceae</taxon>
        <taxon>Bradyrhizobium</taxon>
    </lineage>
</organism>
<dbReference type="AlphaFoldDB" id="A0A6P1B997"/>
<gene>
    <name evidence="1" type="ORF">FNJ47_04180</name>
</gene>
<protein>
    <submittedName>
        <fullName evidence="1">Uncharacterized protein</fullName>
    </submittedName>
</protein>
<dbReference type="RefSeq" id="WP_163150898.1">
    <property type="nucleotide sequence ID" value="NZ_VKHP01000009.1"/>
</dbReference>
<evidence type="ECO:0000313" key="2">
    <source>
        <dbReference type="Proteomes" id="UP000468531"/>
    </source>
</evidence>
<reference evidence="1 2" key="1">
    <citation type="journal article" date="2020" name="Arch. Microbiol.">
        <title>Bradyrhizobium uaiense sp. nov., a new highly efficient cowpea symbiont.</title>
        <authorList>
            <person name="Cabral Michel D."/>
            <person name="Azarias Guimaraes A."/>
            <person name="Martins da Costa E."/>
            <person name="Soares de Carvalho T."/>
            <person name="Balsanelli E."/>
            <person name="Willems A."/>
            <person name="Maltempi de Souza E."/>
            <person name="de Souza Moreira F.M."/>
        </authorList>
    </citation>
    <scope>NUCLEOTIDE SEQUENCE [LARGE SCALE GENOMIC DNA]</scope>
    <source>
        <strain evidence="1 2">UFLA 03-164</strain>
    </source>
</reference>
<name>A0A6P1B997_9BRAD</name>
<proteinExistence type="predicted"/>
<dbReference type="Proteomes" id="UP000468531">
    <property type="component" value="Unassembled WGS sequence"/>
</dbReference>
<evidence type="ECO:0000313" key="1">
    <source>
        <dbReference type="EMBL" id="NEU95046.1"/>
    </source>
</evidence>
<accession>A0A6P1B997</accession>
<dbReference type="Gene3D" id="3.30.2000.20">
    <property type="match status" value="1"/>
</dbReference>